<accession>A0A1F4NR68</accession>
<dbReference type="Proteomes" id="UP000178085">
    <property type="component" value="Unassembled WGS sequence"/>
</dbReference>
<dbReference type="EMBL" id="METD01000001">
    <property type="protein sequence ID" value="OGB73777.1"/>
    <property type="molecule type" value="Genomic_DNA"/>
</dbReference>
<name>A0A1F4NR68_UNCK3</name>
<reference evidence="1 2" key="1">
    <citation type="journal article" date="2016" name="Nat. Commun.">
        <title>Thousands of microbial genomes shed light on interconnected biogeochemical processes in an aquifer system.</title>
        <authorList>
            <person name="Anantharaman K."/>
            <person name="Brown C.T."/>
            <person name="Hug L.A."/>
            <person name="Sharon I."/>
            <person name="Castelle C.J."/>
            <person name="Probst A.J."/>
            <person name="Thomas B.C."/>
            <person name="Singh A."/>
            <person name="Wilkins M.J."/>
            <person name="Karaoz U."/>
            <person name="Brodie E.L."/>
            <person name="Williams K.H."/>
            <person name="Hubbard S.S."/>
            <person name="Banfield J.F."/>
        </authorList>
    </citation>
    <scope>NUCLEOTIDE SEQUENCE [LARGE SCALE GENOMIC DNA]</scope>
</reference>
<organism evidence="1 2">
    <name type="scientific">candidate division Kazan bacterium RIFCSPLOWO2_01_FULL_45_19</name>
    <dbReference type="NCBI Taxonomy" id="1798538"/>
    <lineage>
        <taxon>Bacteria</taxon>
        <taxon>Bacteria division Kazan-3B-28</taxon>
    </lineage>
</organism>
<evidence type="ECO:0000313" key="1">
    <source>
        <dbReference type="EMBL" id="OGB73777.1"/>
    </source>
</evidence>
<dbReference type="PROSITE" id="PS51257">
    <property type="entry name" value="PROKAR_LIPOPROTEIN"/>
    <property type="match status" value="1"/>
</dbReference>
<dbReference type="AlphaFoldDB" id="A0A1F4NR68"/>
<evidence type="ECO:0000313" key="2">
    <source>
        <dbReference type="Proteomes" id="UP000178085"/>
    </source>
</evidence>
<gene>
    <name evidence="1" type="ORF">A3K51_03040</name>
</gene>
<comment type="caution">
    <text evidence="1">The sequence shown here is derived from an EMBL/GenBank/DDBJ whole genome shotgun (WGS) entry which is preliminary data.</text>
</comment>
<protein>
    <submittedName>
        <fullName evidence="1">Uncharacterized protein</fullName>
    </submittedName>
</protein>
<proteinExistence type="predicted"/>
<sequence length="300" mass="33757">MTRLWLICLVLAVVTGCSKPEPLEFSTLQGPLLTKWEGEMKKTVVYASSDLPSEGGLWIDNGLGWQGPFDAFRPAPFYAPKFRLYVGRISRSVWWNLPTTPVAFTATSGLSQSVVDSVGSARLINADKVGRLIQIQINQRTADGLYWMERADSLACVYVDPLAILRWHDDPVNDRTIRMLNKRGKEFCYALQTENGQWSLGAERFGVPLPSHFSVEFRGVSKMPYYYHWTMLLDYQPKVGILVSAGLPGDPMKLLENGTVTVRQIPSNPYITRADIDLNLGVENPSNEALELRNGIYMFF</sequence>